<proteinExistence type="inferred from homology"/>
<feature type="region of interest" description="Disordered" evidence="28">
    <location>
        <begin position="1358"/>
        <end position="1391"/>
    </location>
</feature>
<keyword evidence="19" id="KW-0234">DNA repair</keyword>
<evidence type="ECO:0000256" key="25">
    <source>
        <dbReference type="ARBA" id="ARBA00062978"/>
    </source>
</evidence>
<dbReference type="GO" id="GO:2000042">
    <property type="term" value="P:negative regulation of double-strand break repair via homologous recombination"/>
    <property type="evidence" value="ECO:0007669"/>
    <property type="project" value="UniProtKB-ARBA"/>
</dbReference>
<keyword evidence="15" id="KW-0347">Helicase</keyword>
<dbReference type="PROSITE" id="PS00447">
    <property type="entry name" value="DNA_POLYMERASE_A"/>
    <property type="match status" value="1"/>
</dbReference>
<evidence type="ECO:0000256" key="17">
    <source>
        <dbReference type="ARBA" id="ARBA00022932"/>
    </source>
</evidence>
<evidence type="ECO:0000256" key="28">
    <source>
        <dbReference type="SAM" id="MobiDB-lite"/>
    </source>
</evidence>
<keyword evidence="32" id="KW-1185">Reference proteome</keyword>
<comment type="cofactor">
    <cofactor evidence="1">
        <name>Mg(2+)</name>
        <dbReference type="ChEBI" id="CHEBI:18420"/>
    </cofactor>
</comment>
<dbReference type="CDD" id="cd18795">
    <property type="entry name" value="SF2_C_Ski2"/>
    <property type="match status" value="1"/>
</dbReference>
<keyword evidence="11" id="KW-0548">Nucleotidyltransferase</keyword>
<feature type="compositionally biased region" description="Polar residues" evidence="28">
    <location>
        <begin position="1954"/>
        <end position="1964"/>
    </location>
</feature>
<comment type="similarity">
    <text evidence="4">Belongs to the DNA polymerase type-A family.</text>
</comment>
<dbReference type="CDD" id="cd08638">
    <property type="entry name" value="DNA_pol_A_theta"/>
    <property type="match status" value="1"/>
</dbReference>
<dbReference type="Gene3D" id="3.40.50.300">
    <property type="entry name" value="P-loop containing nucleotide triphosphate hydrolases"/>
    <property type="match status" value="2"/>
</dbReference>
<dbReference type="Gene3D" id="3.30.70.370">
    <property type="match status" value="1"/>
</dbReference>
<dbReference type="EMBL" id="JANPWB010000012">
    <property type="protein sequence ID" value="KAJ1112532.1"/>
    <property type="molecule type" value="Genomic_DNA"/>
</dbReference>
<name>A0AAV7ND99_PLEWA</name>
<evidence type="ECO:0000256" key="19">
    <source>
        <dbReference type="ARBA" id="ARBA00023204"/>
    </source>
</evidence>
<keyword evidence="20" id="KW-0539">Nucleus</keyword>
<evidence type="ECO:0000256" key="22">
    <source>
        <dbReference type="ARBA" id="ARBA00047995"/>
    </source>
</evidence>
<evidence type="ECO:0000259" key="29">
    <source>
        <dbReference type="PROSITE" id="PS51192"/>
    </source>
</evidence>
<dbReference type="GO" id="GO:0003678">
    <property type="term" value="F:DNA helicase activity"/>
    <property type="evidence" value="ECO:0007669"/>
    <property type="project" value="UniProtKB-EC"/>
</dbReference>
<dbReference type="SMART" id="SM00482">
    <property type="entry name" value="POLAc"/>
    <property type="match status" value="1"/>
</dbReference>
<dbReference type="Gene3D" id="3.30.420.10">
    <property type="entry name" value="Ribonuclease H-like superfamily/Ribonuclease H"/>
    <property type="match status" value="1"/>
</dbReference>
<keyword evidence="12" id="KW-0547">Nucleotide-binding</keyword>
<keyword evidence="17" id="KW-0239">DNA-directed DNA polymerase</keyword>
<dbReference type="GO" id="GO:0003964">
    <property type="term" value="F:RNA-directed DNA polymerase activity"/>
    <property type="evidence" value="ECO:0007669"/>
    <property type="project" value="UniProtKB-EC"/>
</dbReference>
<evidence type="ECO:0000256" key="13">
    <source>
        <dbReference type="ARBA" id="ARBA00022763"/>
    </source>
</evidence>
<dbReference type="InterPro" id="IPR046931">
    <property type="entry name" value="HTH_61"/>
</dbReference>
<evidence type="ECO:0000256" key="14">
    <source>
        <dbReference type="ARBA" id="ARBA00022801"/>
    </source>
</evidence>
<evidence type="ECO:0000256" key="23">
    <source>
        <dbReference type="ARBA" id="ARBA00048173"/>
    </source>
</evidence>
<feature type="compositionally biased region" description="Low complexity" evidence="28">
    <location>
        <begin position="1180"/>
        <end position="1189"/>
    </location>
</feature>
<dbReference type="GO" id="GO:0097681">
    <property type="term" value="P:double-strand break repair via alternative nonhomologous end joining"/>
    <property type="evidence" value="ECO:0007669"/>
    <property type="project" value="UniProtKB-ARBA"/>
</dbReference>
<evidence type="ECO:0000256" key="5">
    <source>
        <dbReference type="ARBA" id="ARBA00012417"/>
    </source>
</evidence>
<comment type="caution">
    <text evidence="31">The sequence shown here is derived from an EMBL/GenBank/DDBJ whole genome shotgun (WGS) entry which is preliminary data.</text>
</comment>
<reference evidence="31" key="1">
    <citation type="journal article" date="2022" name="bioRxiv">
        <title>Sequencing and chromosome-scale assembly of the giantPleurodeles waltlgenome.</title>
        <authorList>
            <person name="Brown T."/>
            <person name="Elewa A."/>
            <person name="Iarovenko S."/>
            <person name="Subramanian E."/>
            <person name="Araus A.J."/>
            <person name="Petzold A."/>
            <person name="Susuki M."/>
            <person name="Suzuki K.-i.T."/>
            <person name="Hayashi T."/>
            <person name="Toyoda A."/>
            <person name="Oliveira C."/>
            <person name="Osipova E."/>
            <person name="Leigh N.D."/>
            <person name="Simon A."/>
            <person name="Yun M.H."/>
        </authorList>
    </citation>
    <scope>NUCLEOTIDE SEQUENCE</scope>
    <source>
        <strain evidence="31">20211129_DDA</strain>
        <tissue evidence="31">Liver</tissue>
    </source>
</reference>
<dbReference type="InterPro" id="IPR043502">
    <property type="entry name" value="DNA/RNA_pol_sf"/>
</dbReference>
<dbReference type="Pfam" id="PF00476">
    <property type="entry name" value="DNA_pol_A"/>
    <property type="match status" value="1"/>
</dbReference>
<dbReference type="Gene3D" id="1.10.3380.20">
    <property type="match status" value="1"/>
</dbReference>
<feature type="compositionally biased region" description="Basic and acidic residues" evidence="28">
    <location>
        <begin position="1478"/>
        <end position="1489"/>
    </location>
</feature>
<dbReference type="SUPFAM" id="SSF56672">
    <property type="entry name" value="DNA/RNA polymerases"/>
    <property type="match status" value="1"/>
</dbReference>
<dbReference type="FunFam" id="1.20.1060.10:FF:000002">
    <property type="entry name" value="Polymerase (DNA directed), theta"/>
    <property type="match status" value="1"/>
</dbReference>
<dbReference type="FunFam" id="1.10.3380.20:FF:000001">
    <property type="entry name" value="DNA polymerase theta"/>
    <property type="match status" value="1"/>
</dbReference>
<protein>
    <recommendedName>
        <fullName evidence="26">DNA polymerase theta</fullName>
        <ecNumber evidence="6">2.7.7.49</ecNumber>
        <ecNumber evidence="5">2.7.7.7</ecNumber>
        <ecNumber evidence="7">3.6.4.12</ecNumber>
    </recommendedName>
    <alternativeName>
        <fullName evidence="27">DNA polymerase eta</fullName>
    </alternativeName>
</protein>
<feature type="domain" description="Helicase ATP-binding" evidence="29">
    <location>
        <begin position="225"/>
        <end position="410"/>
    </location>
</feature>
<feature type="domain" description="Helicase C-terminal" evidence="30">
    <location>
        <begin position="449"/>
        <end position="651"/>
    </location>
</feature>
<dbReference type="PRINTS" id="PR00868">
    <property type="entry name" value="DNAPOLI"/>
</dbReference>
<evidence type="ECO:0000256" key="26">
    <source>
        <dbReference type="ARBA" id="ARBA00074669"/>
    </source>
</evidence>
<dbReference type="FunFam" id="3.40.50.300:FF:000753">
    <property type="entry name" value="Polymerase (DNA directed), theta"/>
    <property type="match status" value="1"/>
</dbReference>
<dbReference type="GO" id="GO:0003887">
    <property type="term" value="F:DNA-directed DNA polymerase activity"/>
    <property type="evidence" value="ECO:0007669"/>
    <property type="project" value="UniProtKB-KW"/>
</dbReference>
<keyword evidence="21" id="KW-0511">Multifunctional enzyme</keyword>
<evidence type="ECO:0000256" key="8">
    <source>
        <dbReference type="ARBA" id="ARBA00022454"/>
    </source>
</evidence>
<evidence type="ECO:0000256" key="6">
    <source>
        <dbReference type="ARBA" id="ARBA00012493"/>
    </source>
</evidence>
<evidence type="ECO:0000313" key="32">
    <source>
        <dbReference type="Proteomes" id="UP001066276"/>
    </source>
</evidence>
<keyword evidence="9" id="KW-0597">Phosphoprotein</keyword>
<evidence type="ECO:0000256" key="16">
    <source>
        <dbReference type="ARBA" id="ARBA00022840"/>
    </source>
</evidence>
<dbReference type="FunFam" id="3.40.50.300:FF:000885">
    <property type="entry name" value="DNA polymerase theta"/>
    <property type="match status" value="1"/>
</dbReference>
<dbReference type="PROSITE" id="PS51192">
    <property type="entry name" value="HELICASE_ATP_BIND_1"/>
    <property type="match status" value="1"/>
</dbReference>
<dbReference type="GO" id="GO:0005524">
    <property type="term" value="F:ATP binding"/>
    <property type="evidence" value="ECO:0007669"/>
    <property type="project" value="UniProtKB-KW"/>
</dbReference>
<dbReference type="FunFam" id="1.10.150.20:FF:000036">
    <property type="entry name" value="Polymerase (DNA directed), theta"/>
    <property type="match status" value="1"/>
</dbReference>
<dbReference type="GO" id="GO:0005634">
    <property type="term" value="C:nucleus"/>
    <property type="evidence" value="ECO:0007669"/>
    <property type="project" value="UniProtKB-SubCell"/>
</dbReference>
<dbReference type="EC" id="2.7.7.49" evidence="6"/>
<dbReference type="FunFam" id="3.30.420.10:FF:000066">
    <property type="entry name" value="DNA polymerase theta"/>
    <property type="match status" value="1"/>
</dbReference>
<feature type="region of interest" description="Disordered" evidence="28">
    <location>
        <begin position="1025"/>
        <end position="1058"/>
    </location>
</feature>
<dbReference type="SMART" id="SM00487">
    <property type="entry name" value="DEXDc"/>
    <property type="match status" value="1"/>
</dbReference>
<evidence type="ECO:0000313" key="31">
    <source>
        <dbReference type="EMBL" id="KAJ1112532.1"/>
    </source>
</evidence>
<evidence type="ECO:0000256" key="11">
    <source>
        <dbReference type="ARBA" id="ARBA00022695"/>
    </source>
</evidence>
<dbReference type="InterPro" id="IPR001098">
    <property type="entry name" value="DNA-dir_DNA_pol_A_palm_dom"/>
</dbReference>
<evidence type="ECO:0000256" key="20">
    <source>
        <dbReference type="ARBA" id="ARBA00023242"/>
    </source>
</evidence>
<dbReference type="InterPro" id="IPR014001">
    <property type="entry name" value="Helicase_ATP-bd"/>
</dbReference>
<dbReference type="Gene3D" id="1.10.150.20">
    <property type="entry name" value="5' to 3' exonuclease, C-terminal subdomain"/>
    <property type="match status" value="1"/>
</dbReference>
<dbReference type="Proteomes" id="UP001066276">
    <property type="component" value="Chromosome 8"/>
</dbReference>
<evidence type="ECO:0000256" key="18">
    <source>
        <dbReference type="ARBA" id="ARBA00022990"/>
    </source>
</evidence>
<dbReference type="PANTHER" id="PTHR10133:SF62">
    <property type="entry name" value="DNA POLYMERASE THETA"/>
    <property type="match status" value="1"/>
</dbReference>
<feature type="region of interest" description="Disordered" evidence="28">
    <location>
        <begin position="1668"/>
        <end position="1744"/>
    </location>
</feature>
<keyword evidence="16" id="KW-0067">ATP-binding</keyword>
<keyword evidence="13" id="KW-0227">DNA damage</keyword>
<dbReference type="Pfam" id="PF00271">
    <property type="entry name" value="Helicase_C"/>
    <property type="match status" value="1"/>
</dbReference>
<evidence type="ECO:0000256" key="21">
    <source>
        <dbReference type="ARBA" id="ARBA00023268"/>
    </source>
</evidence>
<dbReference type="SUPFAM" id="SSF158702">
    <property type="entry name" value="Sec63 N-terminal domain-like"/>
    <property type="match status" value="1"/>
</dbReference>
<dbReference type="CDD" id="cd18026">
    <property type="entry name" value="DEXHc_POLQ-like"/>
    <property type="match status" value="1"/>
</dbReference>
<dbReference type="InterPro" id="IPR001650">
    <property type="entry name" value="Helicase_C-like"/>
</dbReference>
<feature type="compositionally biased region" description="Basic and acidic residues" evidence="28">
    <location>
        <begin position="1382"/>
        <end position="1391"/>
    </location>
</feature>
<feature type="compositionally biased region" description="Polar residues" evidence="28">
    <location>
        <begin position="1678"/>
        <end position="1688"/>
    </location>
</feature>
<dbReference type="GO" id="GO:0003677">
    <property type="term" value="F:DNA binding"/>
    <property type="evidence" value="ECO:0007669"/>
    <property type="project" value="InterPro"/>
</dbReference>
<dbReference type="InterPro" id="IPR011545">
    <property type="entry name" value="DEAD/DEAH_box_helicase_dom"/>
</dbReference>
<comment type="catalytic activity">
    <reaction evidence="22">
        <text>ATP + H2O = ADP + phosphate + H(+)</text>
        <dbReference type="Rhea" id="RHEA:13065"/>
        <dbReference type="ChEBI" id="CHEBI:15377"/>
        <dbReference type="ChEBI" id="CHEBI:15378"/>
        <dbReference type="ChEBI" id="CHEBI:30616"/>
        <dbReference type="ChEBI" id="CHEBI:43474"/>
        <dbReference type="ChEBI" id="CHEBI:456216"/>
        <dbReference type="EC" id="3.6.4.12"/>
    </reaction>
</comment>
<dbReference type="PANTHER" id="PTHR10133">
    <property type="entry name" value="DNA POLYMERASE I"/>
    <property type="match status" value="1"/>
</dbReference>
<evidence type="ECO:0000256" key="1">
    <source>
        <dbReference type="ARBA" id="ARBA00001946"/>
    </source>
</evidence>
<dbReference type="GO" id="GO:0005694">
    <property type="term" value="C:chromosome"/>
    <property type="evidence" value="ECO:0007669"/>
    <property type="project" value="UniProtKB-SubCell"/>
</dbReference>
<dbReference type="EC" id="3.6.4.12" evidence="7"/>
<organism evidence="31 32">
    <name type="scientific">Pleurodeles waltl</name>
    <name type="common">Iberian ribbed newt</name>
    <dbReference type="NCBI Taxonomy" id="8319"/>
    <lineage>
        <taxon>Eukaryota</taxon>
        <taxon>Metazoa</taxon>
        <taxon>Chordata</taxon>
        <taxon>Craniata</taxon>
        <taxon>Vertebrata</taxon>
        <taxon>Euteleostomi</taxon>
        <taxon>Amphibia</taxon>
        <taxon>Batrachia</taxon>
        <taxon>Caudata</taxon>
        <taxon>Salamandroidea</taxon>
        <taxon>Salamandridae</taxon>
        <taxon>Pleurodelinae</taxon>
        <taxon>Pleurodeles</taxon>
    </lineage>
</organism>
<keyword evidence="14" id="KW-0378">Hydrolase</keyword>
<evidence type="ECO:0000256" key="27">
    <source>
        <dbReference type="ARBA" id="ARBA00078930"/>
    </source>
</evidence>
<evidence type="ECO:0000256" key="10">
    <source>
        <dbReference type="ARBA" id="ARBA00022679"/>
    </source>
</evidence>
<sequence length="2838" mass="312699">MKRPLGTLNRGSAVLSNILFGGTRSKTSDVKKAPPYPPLKPSSGQPSSGCKRGRPSYLSSPDSENSASPPSAKKPASIHNRISHPASRSSTSAGVPGKDVVGQVSGEPAPGTSSTSARPQDYILFSPGHQAVVLQKRKRKEKHLTTSRLSMSVLTPPPGLDRSLLDSSRSESFLATGQGHQMALPDEKADKLLLASWGLPDQVLKKYRSFGVVQMFDWQADCLMLGQVLEGKNLVYSAPTSAGKTLVSELLILKRVLETRRKALFILPFVSVAKEKTYYLQSLFQEVGLRVEGYMGGSSPAGGFSSVDVAVCTIEKANGLINRLIEESKLHLLGMVVVDELHMLGDSHRGYLLELLLTKVRYVSQKSAPSCPAAQSGSFSEGVQIVGMSATLPNLDLLSSWLNAELYHTDFRPVPLMEWVKIGSTIYDSAMKQVREFRPSLQVKGDEDQIVGLCYETVCDGHSILIFCPSKNWCEKLADTIAREFYNLHHRTVQHTDGPNQTPPLLPVNLDREGLEDVMGQLKRAPAGLDSVLARTVTWGVAFHHAGLTFDERDIIEGAFRHGFVRVLVATSTLSSGVNLPARRVIVRSPLFNGRLLDILTYKQMAGRAGRKGVDTVGESILVCKNTERAKGISLLQGSLKPVHSCLARREGEGVTGSMVRAILEIIVGGVASTPDDVRLYASCTLLATSLQREQQGETAQGAARGGAIEACVEWLLKNEFIHILEEEKDGAKVKVYRPSQLGSATLSSSLAPSEALGIFADLQRAMKGFVLENDLHILYLVTPVYEEWITIDWYQFFCQWEKLPTSMKRVAELVGIEEGFLARSVKGKIIAKNEKQHRQMAIHKRFFTSLVLLELISETPLKEVTRKYGCCRGQLQSLQQSAATYAGMVTVFSNRLGWHNMELLLSQFQSRLTFGVQRELCDLVRVYLLNAQRARALYNAGFINVADLARGDVSEVEAAIKNAVPFKSTRRAVDEDEEAAQERRNTRCIWVTGKKGLTEREAAELIVDEAKKLLQEDLAKMGVEWNPDSSVDSDTSTSTSTSTSTDTSFESSATDLVRDGRRKGASVEFVRKAAEVRRKKQENIVFEKVKRGSHVVCHTEHKVNKLPLASTTLSSMDPNCANSSKGAEIGVFQHGLLDGESKKSNCPGGKENISDSSFSNLDISCGKNSTEPRTDHNESSSNSLAANLIPTSSVLNKAPVTSRPEDKSAFKTPKTLPRKKLGTYTTKSDMDCIPSCTKSEGKNKLHDISAFTLLSRTSDTNLHEAKNNFAASNDLPVKKIDSFSTKPHIDSAPSCSKSDERTVHQNVNDNVVLRALGGNKHPFLETWGAQSPQSSKCESQSKAVTVKLQTEHSVFGLSNPNKLKDNQAAADVPESSTMAKDLGKNSENERRAGDALAAGNPQTGVELDETHQLTTDQESRQMTVKPAFVSEDPRNVKAANNLLITHEFVGIRDCAQSDKWRESQSSTNYNDQYLFQKESKRATDEPKNLIKSSSTEMQPNAFSAEKNKSPDLYSTSREFEDSFQLDTQTEKIIQQQVAAEFGGQRGVKGTKLAEMPEQKSILKESRTSVLQIEDIRYAGAAPSTAFNRMDLFQQVTSSAVKQTAGPSCINKMAPGSPKLFLPVFKSTEQSKEGSSWLKEKDVSLTDTQLQSFLQGYRSQDLIEESASPVLRKGASPSKIQPTSVTETNADHRPETDTLMNMSDSFLFDSFTEDPSPDEKSDNPDLGLPCRGTGHPTEPSTSSFTLHALQKAQNERPIEGLPSTSLNKERPQHPTQWNDISLIFADTFQISATGDSAVPTIAQKISVPPPIHIESKAATSRDIDDEVSPAITVTVDKCDNPALLPAAENSDGPQTAMFSVDKHDSPALWSDNSFDLTPGMQDVLDKWPDQSTNKPTVVEPELVCSRQVATKSVKDGISTIMKPNPSKEPFSYFLALEQNPPCLDTQLEILVPPSQNSTPLSFAENSRKSAPKLGSGNELVCPTPGPGTSKIFGISSVKAVKSKQLKNVDEAPPLYSLNQQDDPSHQQSNLNFVQPERRNPKQDSPQDNSIIDADFSLKLSQGSPPVSSSSENFTIIDVASDQTLFKTFLEEWRCKKRFAVSVACERRKLPVSPRSTIGGRFKQARSPQRVNIKDDGFPIKGCEDLLVVGMAVCWGGKDAYFISLQKKQEQTDISASLAPPPLDQNLPVKERLRHVQSQLQAEATKHRSLVMYNFIEHFKTLLLACDISLAGNFEDPKVACWLLDPGSKERTLHNMVTNFIPQELPLLEGLGTGQGIKSLGLGADPDQSGRFRASMEAVLVLGVMNQLNTLLQKEHLQDVFRTVEMPTQYCLALLELNGIGFSTEECETQKHIMQAKLNEIEAQAYQLAGHSFSLTSPDDIAEVLFLVLKLPPNGDVKGQANKKTLGYARRTAANGNRVRVGKQFSTTKDVLEKLKAIHPLPGLILEWRRITNAITKVVFPLQREKCFNPFLGMERIYPLSQTHTATGRVSFTEPNIQNVPKDFEIEMPKLVGESPPSQAPGLSTAFLPKNRRKRYNILPNGPKLLMEEMPEEKGVSFSVSMRHAFVPFPGGLILAADYSQLELRILAHLSQDRRLIHVLNSGADVFKSIAAEWKMIDPEAVKDDVRQQAKQICYGIIYGMGARSLGEQMGIDENDAASYIESFKARYTGIHRFLKDTVKNCIRDGFVQTIRGRRRYLPAIKDPSHHIRAHAERQAVNTTVQGSAADIVKMATVNIQKRLEETFPSVAKSHGHLESMVKIDRTGKLERRRLKGMLQPTNGAFFILQLHDELIYEAAEDDAIQVAQIMKNEMENAFKLSVKLKVKVKMGPSWGVMQDLDL</sequence>
<evidence type="ECO:0000256" key="12">
    <source>
        <dbReference type="ARBA" id="ARBA00022741"/>
    </source>
</evidence>
<dbReference type="GO" id="GO:0006261">
    <property type="term" value="P:DNA-templated DNA replication"/>
    <property type="evidence" value="ECO:0007669"/>
    <property type="project" value="InterPro"/>
</dbReference>
<evidence type="ECO:0000256" key="24">
    <source>
        <dbReference type="ARBA" id="ARBA00049244"/>
    </source>
</evidence>
<feature type="compositionally biased region" description="Polar residues" evidence="28">
    <location>
        <begin position="1491"/>
        <end position="1502"/>
    </location>
</feature>
<evidence type="ECO:0000256" key="2">
    <source>
        <dbReference type="ARBA" id="ARBA00004123"/>
    </source>
</evidence>
<evidence type="ECO:0000256" key="15">
    <source>
        <dbReference type="ARBA" id="ARBA00022806"/>
    </source>
</evidence>
<feature type="region of interest" description="Disordered" evidence="28">
    <location>
        <begin position="1165"/>
        <end position="1223"/>
    </location>
</feature>
<accession>A0AAV7ND99</accession>
<keyword evidence="10" id="KW-0808">Transferase</keyword>
<dbReference type="Gene3D" id="1.20.1060.10">
    <property type="entry name" value="Taq DNA Polymerase, Chain T, domain 4"/>
    <property type="match status" value="1"/>
</dbReference>
<dbReference type="InterPro" id="IPR027417">
    <property type="entry name" value="P-loop_NTPase"/>
</dbReference>
<dbReference type="SUPFAM" id="SSF52540">
    <property type="entry name" value="P-loop containing nucleoside triphosphate hydrolases"/>
    <property type="match status" value="1"/>
</dbReference>
<dbReference type="SMART" id="SM00490">
    <property type="entry name" value="HELICc"/>
    <property type="match status" value="1"/>
</dbReference>
<dbReference type="GO" id="GO:0016787">
    <property type="term" value="F:hydrolase activity"/>
    <property type="evidence" value="ECO:0007669"/>
    <property type="project" value="UniProtKB-KW"/>
</dbReference>
<dbReference type="Pfam" id="PF20470">
    <property type="entry name" value="HTH_61"/>
    <property type="match status" value="1"/>
</dbReference>
<keyword evidence="8" id="KW-0158">Chromosome</keyword>
<comment type="subcellular location">
    <subcellularLocation>
        <location evidence="3">Chromosome</location>
    </subcellularLocation>
    <subcellularLocation>
        <location evidence="2">Nucleus</location>
    </subcellularLocation>
</comment>
<comment type="subunit">
    <text evidence="25">Homomultimer; forms homodimers and homotetramers. Interacts with RAD51. Interacts with ORC2 and ORC4. Interacts with RHNO1; interaction takes place during mitosis and promotes POLQ recruitment to DNA damage sites. Interacts (when phosphorylated) with TOPBP1 (via BRCT domains 7 and 8); promoting POLQ recruitment to DNA damage sites.</text>
</comment>
<dbReference type="Pfam" id="PF00270">
    <property type="entry name" value="DEAD"/>
    <property type="match status" value="1"/>
</dbReference>
<evidence type="ECO:0000256" key="3">
    <source>
        <dbReference type="ARBA" id="ARBA00004286"/>
    </source>
</evidence>
<feature type="region of interest" description="Disordered" evidence="28">
    <location>
        <begin position="1472"/>
        <end position="1518"/>
    </location>
</feature>
<feature type="region of interest" description="Disordered" evidence="28">
    <location>
        <begin position="1954"/>
        <end position="1985"/>
    </location>
</feature>
<dbReference type="Pfam" id="PF21099">
    <property type="entry name" value="POLQ_helical"/>
    <property type="match status" value="1"/>
</dbReference>
<comment type="catalytic activity">
    <reaction evidence="24">
        <text>DNA(n) + a 2'-deoxyribonucleoside 5'-triphosphate = DNA(n+1) + diphosphate</text>
        <dbReference type="Rhea" id="RHEA:22508"/>
        <dbReference type="Rhea" id="RHEA-COMP:17339"/>
        <dbReference type="Rhea" id="RHEA-COMP:17340"/>
        <dbReference type="ChEBI" id="CHEBI:33019"/>
        <dbReference type="ChEBI" id="CHEBI:61560"/>
        <dbReference type="ChEBI" id="CHEBI:173112"/>
        <dbReference type="EC" id="2.7.7.7"/>
    </reaction>
</comment>
<gene>
    <name evidence="31" type="ORF">NDU88_000795</name>
</gene>
<keyword evidence="18" id="KW-0007">Acetylation</keyword>
<feature type="region of interest" description="Disordered" evidence="28">
    <location>
        <begin position="1"/>
        <end position="120"/>
    </location>
</feature>
<evidence type="ECO:0000259" key="30">
    <source>
        <dbReference type="PROSITE" id="PS51194"/>
    </source>
</evidence>
<dbReference type="InterPro" id="IPR036397">
    <property type="entry name" value="RNaseH_sf"/>
</dbReference>
<feature type="compositionally biased region" description="Low complexity" evidence="28">
    <location>
        <begin position="66"/>
        <end position="77"/>
    </location>
</feature>
<evidence type="ECO:0000256" key="7">
    <source>
        <dbReference type="ARBA" id="ARBA00012551"/>
    </source>
</evidence>
<feature type="compositionally biased region" description="Low complexity" evidence="28">
    <location>
        <begin position="1029"/>
        <end position="1056"/>
    </location>
</feature>
<dbReference type="InterPro" id="IPR048960">
    <property type="entry name" value="POLQ-like_helical"/>
</dbReference>
<dbReference type="PROSITE" id="PS51194">
    <property type="entry name" value="HELICASE_CTER"/>
    <property type="match status" value="1"/>
</dbReference>
<dbReference type="InterPro" id="IPR002298">
    <property type="entry name" value="DNA_polymerase_A"/>
</dbReference>
<comment type="catalytic activity">
    <reaction evidence="23">
        <text>DNA(n) + a 2'-deoxyribonucleoside 5'-triphosphate = DNA(n+1) + diphosphate</text>
        <dbReference type="Rhea" id="RHEA:22508"/>
        <dbReference type="Rhea" id="RHEA-COMP:17339"/>
        <dbReference type="Rhea" id="RHEA-COMP:17340"/>
        <dbReference type="ChEBI" id="CHEBI:33019"/>
        <dbReference type="ChEBI" id="CHEBI:61560"/>
        <dbReference type="ChEBI" id="CHEBI:173112"/>
        <dbReference type="EC" id="2.7.7.49"/>
    </reaction>
</comment>
<evidence type="ECO:0000256" key="9">
    <source>
        <dbReference type="ARBA" id="ARBA00022553"/>
    </source>
</evidence>
<evidence type="ECO:0000256" key="4">
    <source>
        <dbReference type="ARBA" id="ARBA00007705"/>
    </source>
</evidence>
<dbReference type="InterPro" id="IPR019760">
    <property type="entry name" value="DNA-dir_DNA_pol_A_CS"/>
</dbReference>
<dbReference type="EC" id="2.7.7.7" evidence="5"/>